<name>A0A8T0XGK5_PANVG</name>
<accession>A0A8T0XGK5</accession>
<comment type="caution">
    <text evidence="2">The sequence shown here is derived from an EMBL/GenBank/DDBJ whole genome shotgun (WGS) entry which is preliminary data.</text>
</comment>
<evidence type="ECO:0000256" key="1">
    <source>
        <dbReference type="SAM" id="MobiDB-lite"/>
    </source>
</evidence>
<reference evidence="2" key="1">
    <citation type="submission" date="2020-05" db="EMBL/GenBank/DDBJ databases">
        <title>WGS assembly of Panicum virgatum.</title>
        <authorList>
            <person name="Lovell J.T."/>
            <person name="Jenkins J."/>
            <person name="Shu S."/>
            <person name="Juenger T.E."/>
            <person name="Schmutz J."/>
        </authorList>
    </citation>
    <scope>NUCLEOTIDE SEQUENCE</scope>
    <source>
        <strain evidence="2">AP13</strain>
    </source>
</reference>
<protein>
    <submittedName>
        <fullName evidence="2">Uncharacterized protein</fullName>
    </submittedName>
</protein>
<sequence>MIHHLDAIPGEGDPGDPRLPKSFDPKAFRNADPFLNVDQVDDMDLGAHIDTLRALKLQTSYHPLDSVQMVNSRTVSCRSRERPQSSTWHS</sequence>
<dbReference type="AlphaFoldDB" id="A0A8T0XGK5"/>
<dbReference type="EMBL" id="CM029037">
    <property type="protein sequence ID" value="KAG2656423.1"/>
    <property type="molecule type" value="Genomic_DNA"/>
</dbReference>
<evidence type="ECO:0000313" key="2">
    <source>
        <dbReference type="EMBL" id="KAG2656423.1"/>
    </source>
</evidence>
<organism evidence="2 3">
    <name type="scientific">Panicum virgatum</name>
    <name type="common">Blackwell switchgrass</name>
    <dbReference type="NCBI Taxonomy" id="38727"/>
    <lineage>
        <taxon>Eukaryota</taxon>
        <taxon>Viridiplantae</taxon>
        <taxon>Streptophyta</taxon>
        <taxon>Embryophyta</taxon>
        <taxon>Tracheophyta</taxon>
        <taxon>Spermatophyta</taxon>
        <taxon>Magnoliopsida</taxon>
        <taxon>Liliopsida</taxon>
        <taxon>Poales</taxon>
        <taxon>Poaceae</taxon>
        <taxon>PACMAD clade</taxon>
        <taxon>Panicoideae</taxon>
        <taxon>Panicodae</taxon>
        <taxon>Paniceae</taxon>
        <taxon>Panicinae</taxon>
        <taxon>Panicum</taxon>
        <taxon>Panicum sect. Hiantes</taxon>
    </lineage>
</organism>
<proteinExistence type="predicted"/>
<feature type="region of interest" description="Disordered" evidence="1">
    <location>
        <begin position="1"/>
        <end position="25"/>
    </location>
</feature>
<dbReference type="Proteomes" id="UP000823388">
    <property type="component" value="Chromosome 1K"/>
</dbReference>
<keyword evidence="3" id="KW-1185">Reference proteome</keyword>
<evidence type="ECO:0000313" key="3">
    <source>
        <dbReference type="Proteomes" id="UP000823388"/>
    </source>
</evidence>
<feature type="compositionally biased region" description="Basic and acidic residues" evidence="1">
    <location>
        <begin position="15"/>
        <end position="25"/>
    </location>
</feature>
<gene>
    <name evidence="2" type="ORF">PVAP13_1KG082254</name>
</gene>